<proteinExistence type="predicted"/>
<name>A0A8T9BDR6_9HELO</name>
<dbReference type="InterPro" id="IPR011333">
    <property type="entry name" value="SKP1/BTB/POZ_sf"/>
</dbReference>
<dbReference type="InterPro" id="IPR000210">
    <property type="entry name" value="BTB/POZ_dom"/>
</dbReference>
<dbReference type="Gene3D" id="3.30.710.10">
    <property type="entry name" value="Potassium Channel Kv1.1, Chain A"/>
    <property type="match status" value="1"/>
</dbReference>
<reference evidence="2 3" key="1">
    <citation type="submission" date="2018-05" db="EMBL/GenBank/DDBJ databases">
        <title>Whole genome sequencing for identification of molecular markers to develop diagnostic detection tools for the regulated plant pathogen Lachnellula willkommii.</title>
        <authorList>
            <person name="Giroux E."/>
            <person name="Bilodeau G."/>
        </authorList>
    </citation>
    <scope>NUCLEOTIDE SEQUENCE [LARGE SCALE GENOMIC DNA]</scope>
    <source>
        <strain evidence="2 3">CBS 203.66</strain>
    </source>
</reference>
<dbReference type="PROSITE" id="PS50097">
    <property type="entry name" value="BTB"/>
    <property type="match status" value="1"/>
</dbReference>
<dbReference type="SUPFAM" id="SSF54695">
    <property type="entry name" value="POZ domain"/>
    <property type="match status" value="1"/>
</dbReference>
<dbReference type="Proteomes" id="UP000469559">
    <property type="component" value="Unassembled WGS sequence"/>
</dbReference>
<dbReference type="Pfam" id="PF00651">
    <property type="entry name" value="BTB"/>
    <property type="match status" value="1"/>
</dbReference>
<protein>
    <recommendedName>
        <fullName evidence="1">BTB domain-containing protein</fullName>
    </recommendedName>
</protein>
<evidence type="ECO:0000313" key="3">
    <source>
        <dbReference type="Proteomes" id="UP000469559"/>
    </source>
</evidence>
<keyword evidence="3" id="KW-1185">Reference proteome</keyword>
<dbReference type="AlphaFoldDB" id="A0A8T9BDR6"/>
<dbReference type="OrthoDB" id="194443at2759"/>
<evidence type="ECO:0000313" key="2">
    <source>
        <dbReference type="EMBL" id="TVY17616.1"/>
    </source>
</evidence>
<dbReference type="PANTHER" id="PTHR47843">
    <property type="entry name" value="BTB DOMAIN-CONTAINING PROTEIN-RELATED"/>
    <property type="match status" value="1"/>
</dbReference>
<feature type="domain" description="BTB" evidence="1">
    <location>
        <begin position="17"/>
        <end position="90"/>
    </location>
</feature>
<sequence>MSYEEFVCHLLPFYTSPLVTIRIDPLGDEYKLPRALLCKQSPYFRATFEGNFKESEEQLTTLSAEEGLVSLGSFHMLVQWIYLGRIIFVESIPEEQITAIIEFLRIADMCGVTGMESLMADHIKEIILANPPKETVFATPPDKNTHFLTSHHIKFAVLLPKGHAVRKMLASAAVKGYLLRDRSTFFEEIRRISDSALDLLGEVNVALESLEIEKRGMTFEDPISGQRVHLKGGF</sequence>
<comment type="caution">
    <text evidence="2">The sequence shown here is derived from an EMBL/GenBank/DDBJ whole genome shotgun (WGS) entry which is preliminary data.</text>
</comment>
<gene>
    <name evidence="2" type="ORF">LARI1_G005243</name>
</gene>
<accession>A0A8T9BDR6</accession>
<evidence type="ECO:0000259" key="1">
    <source>
        <dbReference type="PROSITE" id="PS50097"/>
    </source>
</evidence>
<dbReference type="EMBL" id="QGMF01000238">
    <property type="protein sequence ID" value="TVY17616.1"/>
    <property type="molecule type" value="Genomic_DNA"/>
</dbReference>
<dbReference type="PANTHER" id="PTHR47843:SF2">
    <property type="entry name" value="BTB DOMAIN-CONTAINING PROTEIN"/>
    <property type="match status" value="1"/>
</dbReference>
<organism evidence="2 3">
    <name type="scientific">Lachnellula arida</name>
    <dbReference type="NCBI Taxonomy" id="1316785"/>
    <lineage>
        <taxon>Eukaryota</taxon>
        <taxon>Fungi</taxon>
        <taxon>Dikarya</taxon>
        <taxon>Ascomycota</taxon>
        <taxon>Pezizomycotina</taxon>
        <taxon>Leotiomycetes</taxon>
        <taxon>Helotiales</taxon>
        <taxon>Lachnaceae</taxon>
        <taxon>Lachnellula</taxon>
    </lineage>
</organism>
<dbReference type="CDD" id="cd18186">
    <property type="entry name" value="BTB_POZ_ZBTB_KLHL-like"/>
    <property type="match status" value="1"/>
</dbReference>